<accession>A0ABN4GWH5</accession>
<dbReference type="EMBL" id="CP011497">
    <property type="protein sequence ID" value="AKJ15576.1"/>
    <property type="molecule type" value="Genomic_DNA"/>
</dbReference>
<proteinExistence type="predicted"/>
<keyword evidence="2" id="KW-1185">Reference proteome</keyword>
<organism evidence="1 2">
    <name type="scientific">Streptomyces incarnatus</name>
    <dbReference type="NCBI Taxonomy" id="665007"/>
    <lineage>
        <taxon>Bacteria</taxon>
        <taxon>Bacillati</taxon>
        <taxon>Actinomycetota</taxon>
        <taxon>Actinomycetes</taxon>
        <taxon>Kitasatosporales</taxon>
        <taxon>Streptomycetaceae</taxon>
        <taxon>Streptomyces</taxon>
    </lineage>
</organism>
<name>A0ABN4GWH5_9ACTN</name>
<dbReference type="Proteomes" id="UP000035366">
    <property type="component" value="Chromosome"/>
</dbReference>
<sequence>MTAAWHLIEQPYNVMVEYATALRSGTAEAGTRASEVKEVSGGLVACSVTVLWPAAGLRCDFRNLPLKQ</sequence>
<protein>
    <submittedName>
        <fullName evidence="1">Uncharacterized protein</fullName>
    </submittedName>
</protein>
<evidence type="ECO:0000313" key="2">
    <source>
        <dbReference type="Proteomes" id="UP000035366"/>
    </source>
</evidence>
<evidence type="ECO:0000313" key="1">
    <source>
        <dbReference type="EMBL" id="AKJ15576.1"/>
    </source>
</evidence>
<gene>
    <name evidence="1" type="ORF">ABB07_37595</name>
</gene>
<reference evidence="1 2" key="1">
    <citation type="journal article" date="2015" name="ISME J.">
        <title>Draft Genome Sequence of Streptomyces incarnatus NRRL8089, which Produces the Nucleoside Antibiotic Sinefungin.</title>
        <authorList>
            <person name="Oshima K."/>
            <person name="Hattori M."/>
            <person name="Shimizu H."/>
            <person name="Fukuda K."/>
            <person name="Nemoto M."/>
            <person name="Inagaki K."/>
            <person name="Tamura T."/>
        </authorList>
    </citation>
    <scope>NUCLEOTIDE SEQUENCE [LARGE SCALE GENOMIC DNA]</scope>
    <source>
        <strain evidence="1 2">NRRL 8089</strain>
    </source>
</reference>